<dbReference type="CDD" id="cd00093">
    <property type="entry name" value="HTH_XRE"/>
    <property type="match status" value="1"/>
</dbReference>
<dbReference type="EMBL" id="DSDY01000131">
    <property type="protein sequence ID" value="HDS10803.1"/>
    <property type="molecule type" value="Genomic_DNA"/>
</dbReference>
<feature type="domain" description="HTH cro/C1-type" evidence="1">
    <location>
        <begin position="28"/>
        <end position="75"/>
    </location>
</feature>
<proteinExistence type="predicted"/>
<dbReference type="SMART" id="SM00530">
    <property type="entry name" value="HTH_XRE"/>
    <property type="match status" value="1"/>
</dbReference>
<organism evidence="2">
    <name type="scientific">Fervidicoccus fontis</name>
    <dbReference type="NCBI Taxonomy" id="683846"/>
    <lineage>
        <taxon>Archaea</taxon>
        <taxon>Thermoproteota</taxon>
        <taxon>Thermoprotei</taxon>
        <taxon>Fervidicoccales</taxon>
        <taxon>Fervidicoccaceae</taxon>
        <taxon>Fervidicoccus</taxon>
    </lineage>
</organism>
<sequence length="233" mass="26027">MVSKYAIDLVAKEICGEIVWSDSPGQSLRKWREIFKVTQTEISQVIGVAPSVISDYEKGRRIPGSRFVRKYVEGLLYIDSTRGWSVVREIARNLRIPMTSVIDIRELPRGVPLRVFVEVLKGEVLWGSDYLDKILYGYTVLDSIESILSMSGAEFSAIMGLTTERALIFTKVGTGRSPMVAVRVTSQKPGAVILHGPRVVDPLAIKLAELDRVPLIVSRVESEDLLVENLRKL</sequence>
<reference evidence="2" key="1">
    <citation type="journal article" date="2020" name="mSystems">
        <title>Genome- and Community-Level Interaction Insights into Carbon Utilization and Element Cycling Functions of Hydrothermarchaeota in Hydrothermal Sediment.</title>
        <authorList>
            <person name="Zhou Z."/>
            <person name="Liu Y."/>
            <person name="Xu W."/>
            <person name="Pan J."/>
            <person name="Luo Z.H."/>
            <person name="Li M."/>
        </authorList>
    </citation>
    <scope>NUCLEOTIDE SEQUENCE [LARGE SCALE GENOMIC DNA]</scope>
    <source>
        <strain evidence="2">SpSt-123</strain>
    </source>
</reference>
<evidence type="ECO:0000313" key="2">
    <source>
        <dbReference type="EMBL" id="HDS10803.1"/>
    </source>
</evidence>
<dbReference type="AlphaFoldDB" id="A0A7C1E5S3"/>
<dbReference type="PROSITE" id="PS50943">
    <property type="entry name" value="HTH_CROC1"/>
    <property type="match status" value="1"/>
</dbReference>
<dbReference type="InterPro" id="IPR017271">
    <property type="entry name" value="Tscrpt_reg_HTH_MJ1545_prd"/>
</dbReference>
<dbReference type="Pfam" id="PF01381">
    <property type="entry name" value="HTH_3"/>
    <property type="match status" value="1"/>
</dbReference>
<dbReference type="SUPFAM" id="SSF47413">
    <property type="entry name" value="lambda repressor-like DNA-binding domains"/>
    <property type="match status" value="1"/>
</dbReference>
<gene>
    <name evidence="2" type="ORF">ENO04_04225</name>
</gene>
<dbReference type="InterPro" id="IPR010982">
    <property type="entry name" value="Lambda_DNA-bd_dom_sf"/>
</dbReference>
<name>A0A7C1E5S3_9CREN</name>
<evidence type="ECO:0000259" key="1">
    <source>
        <dbReference type="PROSITE" id="PS50943"/>
    </source>
</evidence>
<accession>A0A7C1E5S3</accession>
<dbReference type="InterPro" id="IPR001387">
    <property type="entry name" value="Cro/C1-type_HTH"/>
</dbReference>
<dbReference type="PIRSF" id="PIRSF037724">
    <property type="entry name" value="TF_HTH_MJ1545_prd"/>
    <property type="match status" value="1"/>
</dbReference>
<protein>
    <submittedName>
        <fullName evidence="2">Helix-turn-helix domain-containing protein</fullName>
    </submittedName>
</protein>
<dbReference type="Gene3D" id="1.10.260.40">
    <property type="entry name" value="lambda repressor-like DNA-binding domains"/>
    <property type="match status" value="1"/>
</dbReference>
<comment type="caution">
    <text evidence="2">The sequence shown here is derived from an EMBL/GenBank/DDBJ whole genome shotgun (WGS) entry which is preliminary data.</text>
</comment>
<dbReference type="GO" id="GO:0003677">
    <property type="term" value="F:DNA binding"/>
    <property type="evidence" value="ECO:0007669"/>
    <property type="project" value="InterPro"/>
</dbReference>